<dbReference type="Pfam" id="PF02321">
    <property type="entry name" value="OEP"/>
    <property type="match status" value="2"/>
</dbReference>
<dbReference type="GO" id="GO:0015562">
    <property type="term" value="F:efflux transmembrane transporter activity"/>
    <property type="evidence" value="ECO:0007669"/>
    <property type="project" value="InterPro"/>
</dbReference>
<dbReference type="PANTHER" id="PTHR30026:SF20">
    <property type="entry name" value="OUTER MEMBRANE PROTEIN TOLC"/>
    <property type="match status" value="1"/>
</dbReference>
<sequence length="441" mass="50320">MYKIKLIFLILMAICIFCKTTLYAEGHNHPVLSLSKAVDIAVRNFAAVQQAEENLKGADFDRLSIKADLLPAIKANYNFTTLANNPYMVQNNRQVQVAHSNQYYWDITVSQPLFAGFALSTNYEISKLNVKIKKKDKIRTCLDVVKGVKKAYYQLLLARKILDVTDDTVDYLTAHENDARRFYQRGLTRRNDLLRTQVTLANAVQNREQAKAGLEFAVSDLNRWLAYEINQQTEIEDIVTVTEKDYRLESLVEYGLQNRPVLQAMHLMLEVFEKAVKLEKSDYYPKVSLFGSYQQDGDSLAAQDNDYYNDHNALIGVHATWTLFDASKRKSKIASAKADKRAFKKQIRLAVDQIKLEIKDAYLNCKVARNNIKTSRASLTSARENSRITCLGYRQQVATSTEVLDARADLTQAQSNYFQSLYGYLNAVAKLDRAIGKRIEI</sequence>
<evidence type="ECO:0000256" key="6">
    <source>
        <dbReference type="ARBA" id="ARBA00023136"/>
    </source>
</evidence>
<evidence type="ECO:0000256" key="7">
    <source>
        <dbReference type="ARBA" id="ARBA00023237"/>
    </source>
</evidence>
<keyword evidence="3" id="KW-0813">Transport</keyword>
<evidence type="ECO:0000256" key="4">
    <source>
        <dbReference type="ARBA" id="ARBA00022452"/>
    </source>
</evidence>
<dbReference type="EMBL" id="FNLL01000008">
    <property type="protein sequence ID" value="SDU42733.1"/>
    <property type="molecule type" value="Genomic_DNA"/>
</dbReference>
<evidence type="ECO:0000256" key="1">
    <source>
        <dbReference type="ARBA" id="ARBA00004442"/>
    </source>
</evidence>
<evidence type="ECO:0000256" key="5">
    <source>
        <dbReference type="ARBA" id="ARBA00022692"/>
    </source>
</evidence>
<dbReference type="AlphaFoldDB" id="A0A1H2IF65"/>
<dbReference type="PANTHER" id="PTHR30026">
    <property type="entry name" value="OUTER MEMBRANE PROTEIN TOLC"/>
    <property type="match status" value="1"/>
</dbReference>
<comment type="similarity">
    <text evidence="2">Belongs to the outer membrane factor (OMF) (TC 1.B.17) family.</text>
</comment>
<organism evidence="8 9">
    <name type="scientific">Desulfobacula phenolica</name>
    <dbReference type="NCBI Taxonomy" id="90732"/>
    <lineage>
        <taxon>Bacteria</taxon>
        <taxon>Pseudomonadati</taxon>
        <taxon>Thermodesulfobacteriota</taxon>
        <taxon>Desulfobacteria</taxon>
        <taxon>Desulfobacterales</taxon>
        <taxon>Desulfobacteraceae</taxon>
        <taxon>Desulfobacula</taxon>
    </lineage>
</organism>
<dbReference type="RefSeq" id="WP_175530363.1">
    <property type="nucleotide sequence ID" value="NZ_FNLL01000008.1"/>
</dbReference>
<dbReference type="InterPro" id="IPR051906">
    <property type="entry name" value="TolC-like"/>
</dbReference>
<gene>
    <name evidence="8" type="ORF">SAMN04487931_108140</name>
</gene>
<keyword evidence="4" id="KW-1134">Transmembrane beta strand</keyword>
<proteinExistence type="inferred from homology"/>
<evidence type="ECO:0000313" key="9">
    <source>
        <dbReference type="Proteomes" id="UP000199608"/>
    </source>
</evidence>
<dbReference type="InterPro" id="IPR003423">
    <property type="entry name" value="OMP_efflux"/>
</dbReference>
<evidence type="ECO:0000313" key="8">
    <source>
        <dbReference type="EMBL" id="SDU42733.1"/>
    </source>
</evidence>
<protein>
    <submittedName>
        <fullName evidence="8">Outer membrane protein TolC</fullName>
    </submittedName>
</protein>
<comment type="subcellular location">
    <subcellularLocation>
        <location evidence="1">Cell outer membrane</location>
    </subcellularLocation>
</comment>
<dbReference type="GO" id="GO:0015288">
    <property type="term" value="F:porin activity"/>
    <property type="evidence" value="ECO:0007669"/>
    <property type="project" value="TreeGrafter"/>
</dbReference>
<dbReference type="Proteomes" id="UP000199608">
    <property type="component" value="Unassembled WGS sequence"/>
</dbReference>
<keyword evidence="9" id="KW-1185">Reference proteome</keyword>
<keyword evidence="5" id="KW-0812">Transmembrane</keyword>
<keyword evidence="6" id="KW-0472">Membrane</keyword>
<evidence type="ECO:0000256" key="3">
    <source>
        <dbReference type="ARBA" id="ARBA00022448"/>
    </source>
</evidence>
<keyword evidence="7" id="KW-0998">Cell outer membrane</keyword>
<dbReference type="Gene3D" id="1.20.1600.10">
    <property type="entry name" value="Outer membrane efflux proteins (OEP)"/>
    <property type="match status" value="1"/>
</dbReference>
<reference evidence="9" key="1">
    <citation type="submission" date="2016-10" db="EMBL/GenBank/DDBJ databases">
        <authorList>
            <person name="Varghese N."/>
            <person name="Submissions S."/>
        </authorList>
    </citation>
    <scope>NUCLEOTIDE SEQUENCE [LARGE SCALE GENOMIC DNA]</scope>
    <source>
        <strain evidence="9">DSM 3384</strain>
    </source>
</reference>
<name>A0A1H2IF65_9BACT</name>
<evidence type="ECO:0000256" key="2">
    <source>
        <dbReference type="ARBA" id="ARBA00007613"/>
    </source>
</evidence>
<dbReference type="SUPFAM" id="SSF56954">
    <property type="entry name" value="Outer membrane efflux proteins (OEP)"/>
    <property type="match status" value="1"/>
</dbReference>
<accession>A0A1H2IF65</accession>
<dbReference type="GO" id="GO:1990281">
    <property type="term" value="C:efflux pump complex"/>
    <property type="evidence" value="ECO:0007669"/>
    <property type="project" value="TreeGrafter"/>
</dbReference>
<dbReference type="GO" id="GO:0009279">
    <property type="term" value="C:cell outer membrane"/>
    <property type="evidence" value="ECO:0007669"/>
    <property type="project" value="UniProtKB-SubCell"/>
</dbReference>